<keyword evidence="1" id="KW-0687">Ribonucleoprotein</keyword>
<keyword evidence="1" id="KW-0496">Mitochondrion</keyword>
<evidence type="ECO:0000313" key="1">
    <source>
        <dbReference type="EMBL" id="AWV83143.1"/>
    </source>
</evidence>
<reference evidence="1" key="1">
    <citation type="journal article" date="2018" name="Mitochondrial DNA Part B Resour">
        <title>Complete mitochondrial genome of Sargassum yezoense (Sargassaceae, Phaeophyceae).</title>
        <authorList>
            <person name="Kim K.M."/>
            <person name="Choi J.W."/>
            <person name="Yoon H.S."/>
            <person name="Jang H.S."/>
            <person name="Hong J.W."/>
        </authorList>
    </citation>
    <scope>NUCLEOTIDE SEQUENCE</scope>
</reference>
<dbReference type="AlphaFoldDB" id="A0A344AL95"/>
<dbReference type="GeneID" id="37508412"/>
<proteinExistence type="predicted"/>
<gene>
    <name evidence="1" type="primary">rpl31</name>
    <name evidence="1" type="ORF">Sar.yez.mt.60</name>
</gene>
<protein>
    <submittedName>
        <fullName evidence="1">Ribosomal protein L31</fullName>
    </submittedName>
</protein>
<dbReference type="RefSeq" id="YP_009502555.1">
    <property type="nucleotide sequence ID" value="NC_038156.1"/>
</dbReference>
<sequence length="70" mass="8088">MRIKVKRKLLGNILSDGSFYFVYDDDILPKLFKTITDLDIANHSVWTGKGLNEQTEITSFIVRFNKQVPV</sequence>
<geneLocation type="mitochondrion" evidence="1"/>
<dbReference type="EMBL" id="MG674825">
    <property type="protein sequence ID" value="AWV83143.1"/>
    <property type="molecule type" value="Genomic_DNA"/>
</dbReference>
<dbReference type="GO" id="GO:0005840">
    <property type="term" value="C:ribosome"/>
    <property type="evidence" value="ECO:0007669"/>
    <property type="project" value="UniProtKB-KW"/>
</dbReference>
<accession>A0A344AL95</accession>
<keyword evidence="1" id="KW-0689">Ribosomal protein</keyword>
<name>A0A344AL95_9PHAE</name>
<organism evidence="1">
    <name type="scientific">Sargassum yezoense</name>
    <dbReference type="NCBI Taxonomy" id="127449"/>
    <lineage>
        <taxon>Eukaryota</taxon>
        <taxon>Sar</taxon>
        <taxon>Stramenopiles</taxon>
        <taxon>Ochrophyta</taxon>
        <taxon>PX clade</taxon>
        <taxon>Phaeophyceae</taxon>
        <taxon>Fucales</taxon>
        <taxon>Sargassaceae</taxon>
        <taxon>Sargassum</taxon>
    </lineage>
</organism>